<dbReference type="SUPFAM" id="SSF81296">
    <property type="entry name" value="E set domains"/>
    <property type="match status" value="1"/>
</dbReference>
<dbReference type="InterPro" id="IPR017868">
    <property type="entry name" value="Filamin/ABP280_repeat-like"/>
</dbReference>
<feature type="domain" description="EGF-like" evidence="5 6">
    <location>
        <begin position="146"/>
        <end position="157"/>
    </location>
</feature>
<evidence type="ECO:0000259" key="5">
    <source>
        <dbReference type="PROSITE" id="PS00022"/>
    </source>
</evidence>
<dbReference type="PROSITE" id="PS50194">
    <property type="entry name" value="FILAMIN_REPEAT"/>
    <property type="match status" value="1"/>
</dbReference>
<dbReference type="InterPro" id="IPR013783">
    <property type="entry name" value="Ig-like_fold"/>
</dbReference>
<dbReference type="InterPro" id="IPR000742">
    <property type="entry name" value="EGF"/>
</dbReference>
<dbReference type="Gene3D" id="2.60.40.10">
    <property type="entry name" value="Immunoglobulins"/>
    <property type="match status" value="1"/>
</dbReference>
<comment type="caution">
    <text evidence="7">The sequence shown here is derived from an EMBL/GenBank/DDBJ whole genome shotgun (WGS) entry which is preliminary data.</text>
</comment>
<sequence>PQCGNQTLTCTLQDVEAENGCESTTTDNDEPCFPYMMNCIQEARAAKGGCCSCDTGWGGWRCRDPLCWPRCVHGTCVAPDLCHCEAGWKGEACQHAICTPECVPGQGTCVLPNVCECFYGWGGDSCEVPVSEPACVNGDAVSPDVCRCAEGWGGRLCDYPLCQSWPIPSPECIHGTCIKPFECECEPGWKPYLPINQTGFDIIPFWSRGQDVSQETAGTYVKADSRISFLSFWDRQYNSSNAAQCTVPECSVIVDPRCVECENGDRGWDCFKGPKSEIGLRPHLWQKANFVALNQLVLRCSHCDPLFVLEPVPFGEDQGNVTLVVQRSIYALRPEYAKPITVLVRTRDGSAKSSSLVYGGLASLLATRLFLKANLTFSVDTSVVMPLEGSLASNFSSALQLRFQARNDAKRKNQDVQYLIKERIELPIKIFDDVAYHPEYRYFDVELVLPPEYLIGHQDILSTSKGPLFPFVTLRQHETDQARSTARRQESFEKVFASRLFLCLFAFFAASSKAWLMPQNVFRAPILDRQDVLSTARVYIWDHVEAATAINTFCCSDWEVKEEEECLRRLSRTLVGDARNVLIQARSVAAIRTFDDQPITPPTSIRFSSVGTYAGRFVPTLAGIYKLQIEKPVAGMFAEYWWHRNIHRNSPQQPDISRVDHVLDFWFPDVTTAPAFVRWKFILHFACIRTERWPFNFGHALGIIASPGSEVRAFFWNDGSVTKRVPEDVVPRKREKMIREDCMQEVPFFICIDLLFHDPVVDPFGFYSFEIEWSTPMVDDMEEKKPTSIEIMLYHQNDTDYWGWWPIKQGCLLTSGLNIQGSPFEDFQAISGNARPDFSTVLALPYNTITMSVIVDSPAEVRIDLRDILGQPVVGGGMLRSISARLYTLQGVKEMDLPVRWSAQGYYSAAWTPLPPDPIYNDDVSTGRYYRQLIVLLDGNQIQNSPMSVEILLAVSDEEQSFVEAGAALQSIAGEPVWFQLRSATLAGRLRVTGGDRYEVYFEAPESSVIDNFNGSYTVRFEIQRPGRYRMRIFLNGKESGLDPPSWIWDEISAELSTAIGPGISPMSPGSPASIVAGVNTTFEISAKDSYEVQYFEGGASFELSTPAMHQAPALNQTHAGYAPPEDYVDIVDNGDG</sequence>
<keyword evidence="2" id="KW-0677">Repeat</keyword>
<dbReference type="EMBL" id="CAJNIZ010022869">
    <property type="protein sequence ID" value="CAE7464572.1"/>
    <property type="molecule type" value="Genomic_DNA"/>
</dbReference>
<organism evidence="7 8">
    <name type="scientific">Symbiodinium pilosum</name>
    <name type="common">Dinoflagellate</name>
    <dbReference type="NCBI Taxonomy" id="2952"/>
    <lineage>
        <taxon>Eukaryota</taxon>
        <taxon>Sar</taxon>
        <taxon>Alveolata</taxon>
        <taxon>Dinophyceae</taxon>
        <taxon>Suessiales</taxon>
        <taxon>Symbiodiniaceae</taxon>
        <taxon>Symbiodinium</taxon>
    </lineage>
</organism>
<protein>
    <submittedName>
        <fullName evidence="7">Wif1 protein</fullName>
    </submittedName>
</protein>
<dbReference type="AlphaFoldDB" id="A0A812S5V3"/>
<proteinExistence type="predicted"/>
<feature type="repeat" description="Filamin" evidence="4">
    <location>
        <begin position="953"/>
        <end position="1044"/>
    </location>
</feature>
<keyword evidence="1" id="KW-0245">EGF-like domain</keyword>
<keyword evidence="3" id="KW-1015">Disulfide bond</keyword>
<keyword evidence="8" id="KW-1185">Reference proteome</keyword>
<evidence type="ECO:0000256" key="1">
    <source>
        <dbReference type="ARBA" id="ARBA00022536"/>
    </source>
</evidence>
<evidence type="ECO:0000256" key="4">
    <source>
        <dbReference type="PROSITE-ProRule" id="PRU00087"/>
    </source>
</evidence>
<dbReference type="PANTHER" id="PTHR11219">
    <property type="entry name" value="TENEURIN AND N-ACETYLGLUCOSAMINE-1-PHOSPHODIESTER ALPHA-N-ACETYLGLUCOSAMINIDASE"/>
    <property type="match status" value="1"/>
</dbReference>
<dbReference type="Gene3D" id="2.10.25.10">
    <property type="entry name" value="Laminin"/>
    <property type="match status" value="4"/>
</dbReference>
<evidence type="ECO:0000256" key="3">
    <source>
        <dbReference type="ARBA" id="ARBA00023157"/>
    </source>
</evidence>
<dbReference type="Proteomes" id="UP000649617">
    <property type="component" value="Unassembled WGS sequence"/>
</dbReference>
<dbReference type="PROSITE" id="PS01186">
    <property type="entry name" value="EGF_2"/>
    <property type="match status" value="1"/>
</dbReference>
<dbReference type="OrthoDB" id="407380at2759"/>
<evidence type="ECO:0000313" key="7">
    <source>
        <dbReference type="EMBL" id="CAE7464572.1"/>
    </source>
</evidence>
<gene>
    <name evidence="7" type="primary">wif1</name>
    <name evidence="7" type="ORF">SPIL2461_LOCUS11652</name>
</gene>
<evidence type="ECO:0000313" key="8">
    <source>
        <dbReference type="Proteomes" id="UP000649617"/>
    </source>
</evidence>
<dbReference type="PROSITE" id="PS00022">
    <property type="entry name" value="EGF_1"/>
    <property type="match status" value="1"/>
</dbReference>
<dbReference type="InterPro" id="IPR051216">
    <property type="entry name" value="Teneurin"/>
</dbReference>
<name>A0A812S5V3_SYMPI</name>
<dbReference type="SMART" id="SM00181">
    <property type="entry name" value="EGF"/>
    <property type="match status" value="4"/>
</dbReference>
<dbReference type="InterPro" id="IPR014756">
    <property type="entry name" value="Ig_E-set"/>
</dbReference>
<reference evidence="7" key="1">
    <citation type="submission" date="2021-02" db="EMBL/GenBank/DDBJ databases">
        <authorList>
            <person name="Dougan E. K."/>
            <person name="Rhodes N."/>
            <person name="Thang M."/>
            <person name="Chan C."/>
        </authorList>
    </citation>
    <scope>NUCLEOTIDE SEQUENCE</scope>
</reference>
<feature type="non-terminal residue" evidence="7">
    <location>
        <position position="1"/>
    </location>
</feature>
<dbReference type="PANTHER" id="PTHR11219:SF69">
    <property type="entry name" value="TENEURIN-A"/>
    <property type="match status" value="1"/>
</dbReference>
<feature type="non-terminal residue" evidence="7">
    <location>
        <position position="1137"/>
    </location>
</feature>
<evidence type="ECO:0000259" key="6">
    <source>
        <dbReference type="PROSITE" id="PS01186"/>
    </source>
</evidence>
<evidence type="ECO:0000256" key="2">
    <source>
        <dbReference type="ARBA" id="ARBA00022737"/>
    </source>
</evidence>
<accession>A0A812S5V3</accession>